<gene>
    <name evidence="1" type="ORF">METZ01_LOCUS401582</name>
</gene>
<proteinExistence type="predicted"/>
<name>A0A382VS48_9ZZZZ</name>
<feature type="non-terminal residue" evidence="1">
    <location>
        <position position="202"/>
    </location>
</feature>
<dbReference type="EMBL" id="UINC01153807">
    <property type="protein sequence ID" value="SVD48728.1"/>
    <property type="molecule type" value="Genomic_DNA"/>
</dbReference>
<reference evidence="1" key="1">
    <citation type="submission" date="2018-05" db="EMBL/GenBank/DDBJ databases">
        <authorList>
            <person name="Lanie J.A."/>
            <person name="Ng W.-L."/>
            <person name="Kazmierczak K.M."/>
            <person name="Andrzejewski T.M."/>
            <person name="Davidsen T.M."/>
            <person name="Wayne K.J."/>
            <person name="Tettelin H."/>
            <person name="Glass J.I."/>
            <person name="Rusch D."/>
            <person name="Podicherti R."/>
            <person name="Tsui H.-C.T."/>
            <person name="Winkler M.E."/>
        </authorList>
    </citation>
    <scope>NUCLEOTIDE SEQUENCE</scope>
</reference>
<evidence type="ECO:0000313" key="1">
    <source>
        <dbReference type="EMBL" id="SVD48728.1"/>
    </source>
</evidence>
<feature type="non-terminal residue" evidence="1">
    <location>
        <position position="1"/>
    </location>
</feature>
<protein>
    <recommendedName>
        <fullName evidence="2">Outer membrane protein beta-barrel domain-containing protein</fullName>
    </recommendedName>
</protein>
<sequence length="202" mass="22742">MRKTLVLCLLIVPFCLLSEDEEFSYSYLGLSYNDGDSKGATLEGSLWLPAGFYLSGSAERSDYQIKGSEYEKNSEALRLGIHYSVADVFKKASYKKLDFEFARFLDFYVELGPKKWELIDQSGDIKSSTDINLVGGFRFGDAEGWEANVFFDRSKQAEIEIDPNTLEAKYGLGEDTESIFGLKTVRNYSENIAFVIEAADKS</sequence>
<dbReference type="AlphaFoldDB" id="A0A382VS48"/>
<accession>A0A382VS48</accession>
<organism evidence="1">
    <name type="scientific">marine metagenome</name>
    <dbReference type="NCBI Taxonomy" id="408172"/>
    <lineage>
        <taxon>unclassified sequences</taxon>
        <taxon>metagenomes</taxon>
        <taxon>ecological metagenomes</taxon>
    </lineage>
</organism>
<evidence type="ECO:0008006" key="2">
    <source>
        <dbReference type="Google" id="ProtNLM"/>
    </source>
</evidence>